<organism evidence="1 2">
    <name type="scientific">Cajanus cajan</name>
    <name type="common">Pigeon pea</name>
    <name type="synonym">Cajanus indicus</name>
    <dbReference type="NCBI Taxonomy" id="3821"/>
    <lineage>
        <taxon>Eukaryota</taxon>
        <taxon>Viridiplantae</taxon>
        <taxon>Streptophyta</taxon>
        <taxon>Embryophyta</taxon>
        <taxon>Tracheophyta</taxon>
        <taxon>Spermatophyta</taxon>
        <taxon>Magnoliopsida</taxon>
        <taxon>eudicotyledons</taxon>
        <taxon>Gunneridae</taxon>
        <taxon>Pentapetalae</taxon>
        <taxon>rosids</taxon>
        <taxon>fabids</taxon>
        <taxon>Fabales</taxon>
        <taxon>Fabaceae</taxon>
        <taxon>Papilionoideae</taxon>
        <taxon>50 kb inversion clade</taxon>
        <taxon>NPAAA clade</taxon>
        <taxon>indigoferoid/millettioid clade</taxon>
        <taxon>Phaseoleae</taxon>
        <taxon>Cajanus</taxon>
    </lineage>
</organism>
<keyword evidence="2" id="KW-1185">Reference proteome</keyword>
<dbReference type="AlphaFoldDB" id="A0A151RT58"/>
<dbReference type="Pfam" id="PF14223">
    <property type="entry name" value="Retrotran_gag_2"/>
    <property type="match status" value="1"/>
</dbReference>
<reference evidence="1" key="1">
    <citation type="journal article" date="2012" name="Nat. Biotechnol.">
        <title>Draft genome sequence of pigeonpea (Cajanus cajan), an orphan legume crop of resource-poor farmers.</title>
        <authorList>
            <person name="Varshney R.K."/>
            <person name="Chen W."/>
            <person name="Li Y."/>
            <person name="Bharti A.K."/>
            <person name="Saxena R.K."/>
            <person name="Schlueter J.A."/>
            <person name="Donoghue M.T."/>
            <person name="Azam S."/>
            <person name="Fan G."/>
            <person name="Whaley A.M."/>
            <person name="Farmer A.D."/>
            <person name="Sheridan J."/>
            <person name="Iwata A."/>
            <person name="Tuteja R."/>
            <person name="Penmetsa R.V."/>
            <person name="Wu W."/>
            <person name="Upadhyaya H.D."/>
            <person name="Yang S.P."/>
            <person name="Shah T."/>
            <person name="Saxena K.B."/>
            <person name="Michael T."/>
            <person name="McCombie W.R."/>
            <person name="Yang B."/>
            <person name="Zhang G."/>
            <person name="Yang H."/>
            <person name="Wang J."/>
            <person name="Spillane C."/>
            <person name="Cook D.R."/>
            <person name="May G.D."/>
            <person name="Xu X."/>
            <person name="Jackson S.A."/>
        </authorList>
    </citation>
    <scope>NUCLEOTIDE SEQUENCE [LARGE SCALE GENOMIC DNA]</scope>
</reference>
<protein>
    <submittedName>
        <fullName evidence="1">Retrovirus-related Pol polyprotein from transposon TNT 1-94</fullName>
    </submittedName>
</protein>
<sequence>MQMHEEYDSIHKHIDNFNQVVLSLKSIDVVVDDEDQVVLLFNSLPRAYENFVDTIIFGRCSLSMEKVKI</sequence>
<dbReference type="Proteomes" id="UP000075243">
    <property type="component" value="Unassembled WGS sequence"/>
</dbReference>
<dbReference type="Gramene" id="C.cajan_31668.t">
    <property type="protein sequence ID" value="C.cajan_31668.t.cds1"/>
    <property type="gene ID" value="C.cajan_31668"/>
</dbReference>
<gene>
    <name evidence="1" type="ORF">KK1_032733</name>
</gene>
<dbReference type="EMBL" id="KQ483581">
    <property type="protein sequence ID" value="KYP45734.1"/>
    <property type="molecule type" value="Genomic_DNA"/>
</dbReference>
<name>A0A151RT58_CAJCA</name>
<accession>A0A151RT58</accession>
<evidence type="ECO:0000313" key="1">
    <source>
        <dbReference type="EMBL" id="KYP45734.1"/>
    </source>
</evidence>
<evidence type="ECO:0000313" key="2">
    <source>
        <dbReference type="Proteomes" id="UP000075243"/>
    </source>
</evidence>
<proteinExistence type="predicted"/>